<feature type="domain" description="Glycosyltransferase subfamily 4-like N-terminal" evidence="2">
    <location>
        <begin position="3"/>
        <end position="147"/>
    </location>
</feature>
<sequence length="370" mass="42130">MVKILISANTCWYLFNFRENTIRSLQENGYHVVVAAPEDDYASKLKRLGVEFHNITIDRNGKNPLKDIKTFFDFFVFYKRNKISCALNFTPKNNIYSTLAASMFGVPVINNIAGLGSMFIEESIISKIAKLLYKISQPKAGKIFFQNEEDRLLFLKNKISSEFVTDVLPGSGVDLERFKHTPSQNDKKIKFLLIARLIHEKGITYYANVAKELKDRYGDHVVFYLLGFIDEKNPASISKDMVDKWVTEGYINYLGTSDNVEDDIGRVDCVVLPSFYREGVPRVLLEAAAMGKPLITTDNVGCRETIIDGVNGFLCQTRSTKSLLSAIDKMINLSHEQRLLMGTRSRELVENKFDEKIVIDKYINAIKELI</sequence>
<evidence type="ECO:0000259" key="1">
    <source>
        <dbReference type="Pfam" id="PF00534"/>
    </source>
</evidence>
<dbReference type="PANTHER" id="PTHR12526">
    <property type="entry name" value="GLYCOSYLTRANSFERASE"/>
    <property type="match status" value="1"/>
</dbReference>
<dbReference type="AlphaFoldDB" id="A0A855M6P1"/>
<dbReference type="InterPro" id="IPR028098">
    <property type="entry name" value="Glyco_trans_4-like_N"/>
</dbReference>
<comment type="caution">
    <text evidence="3">The sequence shown here is derived from an EMBL/GenBank/DDBJ whole genome shotgun (WGS) entry which is preliminary data.</text>
</comment>
<name>A0A855M6P1_9GAMM</name>
<proteinExistence type="predicted"/>
<dbReference type="CDD" id="cd03808">
    <property type="entry name" value="GT4_CapM-like"/>
    <property type="match status" value="1"/>
</dbReference>
<dbReference type="EMBL" id="PDVW01000058">
    <property type="protein sequence ID" value="POY47980.1"/>
    <property type="molecule type" value="Genomic_DNA"/>
</dbReference>
<dbReference type="InterPro" id="IPR001296">
    <property type="entry name" value="Glyco_trans_1"/>
</dbReference>
<gene>
    <name evidence="3" type="ORF">F131LOC_04287</name>
</gene>
<dbReference type="PANTHER" id="PTHR12526:SF638">
    <property type="entry name" value="SPORE COAT PROTEIN SA"/>
    <property type="match status" value="1"/>
</dbReference>
<dbReference type="GO" id="GO:0016757">
    <property type="term" value="F:glycosyltransferase activity"/>
    <property type="evidence" value="ECO:0007669"/>
    <property type="project" value="InterPro"/>
</dbReference>
<dbReference type="SUPFAM" id="SSF53756">
    <property type="entry name" value="UDP-Glycosyltransferase/glycogen phosphorylase"/>
    <property type="match status" value="1"/>
</dbReference>
<organism evidence="3">
    <name type="scientific">Pectobacterium versatile</name>
    <dbReference type="NCBI Taxonomy" id="2488639"/>
    <lineage>
        <taxon>Bacteria</taxon>
        <taxon>Pseudomonadati</taxon>
        <taxon>Pseudomonadota</taxon>
        <taxon>Gammaproteobacteria</taxon>
        <taxon>Enterobacterales</taxon>
        <taxon>Pectobacteriaceae</taxon>
        <taxon>Pectobacterium</taxon>
    </lineage>
</organism>
<reference evidence="3" key="1">
    <citation type="submission" date="2017-12" db="EMBL/GenBank/DDBJ databases">
        <title>First report on the novel genomospecies/subspecies of Pectobacterium carotovorum in Russia.</title>
        <authorList>
            <person name="Shirshikov F.V."/>
            <person name="Miroshnikov K."/>
            <person name="Toshakov S.V."/>
            <person name="Kabanova A.P."/>
            <person name="Barannik A.P."/>
            <person name="Shneider M."/>
            <person name="Ignatov A.N."/>
            <person name="Miroshnikov K.A."/>
        </authorList>
    </citation>
    <scope>NUCLEOTIDE SEQUENCE [LARGE SCALE GENOMIC DNA]</scope>
    <source>
        <strain evidence="3">F131</strain>
    </source>
</reference>
<evidence type="ECO:0000259" key="2">
    <source>
        <dbReference type="Pfam" id="PF13477"/>
    </source>
</evidence>
<keyword evidence="3" id="KW-0808">Transferase</keyword>
<evidence type="ECO:0000313" key="3">
    <source>
        <dbReference type="EMBL" id="POY47980.1"/>
    </source>
</evidence>
<dbReference type="GO" id="GO:1901135">
    <property type="term" value="P:carbohydrate derivative metabolic process"/>
    <property type="evidence" value="ECO:0007669"/>
    <property type="project" value="UniProtKB-ARBA"/>
</dbReference>
<dbReference type="Gene3D" id="3.40.50.2000">
    <property type="entry name" value="Glycogen Phosphorylase B"/>
    <property type="match status" value="2"/>
</dbReference>
<dbReference type="Pfam" id="PF00534">
    <property type="entry name" value="Glycos_transf_1"/>
    <property type="match status" value="1"/>
</dbReference>
<dbReference type="Pfam" id="PF13477">
    <property type="entry name" value="Glyco_trans_4_2"/>
    <property type="match status" value="1"/>
</dbReference>
<feature type="domain" description="Glycosyl transferase family 1" evidence="1">
    <location>
        <begin position="183"/>
        <end position="345"/>
    </location>
</feature>
<accession>A0A855M6P1</accession>
<protein>
    <submittedName>
        <fullName evidence="3">Glycosyl transferase</fullName>
    </submittedName>
</protein>